<dbReference type="RefSeq" id="WP_181044648.1">
    <property type="nucleotide sequence ID" value="NZ_CAWNRT010000002.1"/>
</dbReference>
<evidence type="ECO:0000313" key="2">
    <source>
        <dbReference type="Proteomes" id="UP000239263"/>
    </source>
</evidence>
<reference evidence="1 2" key="1">
    <citation type="submission" date="2016-12" db="EMBL/GenBank/DDBJ databases">
        <title>Diversity of luminous bacteria.</title>
        <authorList>
            <person name="Yoshizawa S."/>
            <person name="Kogure K."/>
        </authorList>
    </citation>
    <scope>NUCLEOTIDE SEQUENCE [LARGE SCALE GENOMIC DNA]</scope>
    <source>
        <strain evidence="1 2">ATCC 33715</strain>
    </source>
</reference>
<evidence type="ECO:0000313" key="1">
    <source>
        <dbReference type="EMBL" id="PQJ84418.1"/>
    </source>
</evidence>
<dbReference type="EMBL" id="MSCO01000002">
    <property type="protein sequence ID" value="PQJ84418.1"/>
    <property type="molecule type" value="Genomic_DNA"/>
</dbReference>
<organism evidence="1 2">
    <name type="scientific">Aliivibrio sifiae</name>
    <dbReference type="NCBI Taxonomy" id="566293"/>
    <lineage>
        <taxon>Bacteria</taxon>
        <taxon>Pseudomonadati</taxon>
        <taxon>Pseudomonadota</taxon>
        <taxon>Gammaproteobacteria</taxon>
        <taxon>Vibrionales</taxon>
        <taxon>Vibrionaceae</taxon>
        <taxon>Aliivibrio</taxon>
    </lineage>
</organism>
<gene>
    <name evidence="1" type="ORF">BTO22_12835</name>
</gene>
<proteinExistence type="predicted"/>
<feature type="non-terminal residue" evidence="1">
    <location>
        <position position="1"/>
    </location>
</feature>
<comment type="caution">
    <text evidence="1">The sequence shown here is derived from an EMBL/GenBank/DDBJ whole genome shotgun (WGS) entry which is preliminary data.</text>
</comment>
<name>A0A2S7X308_9GAMM</name>
<dbReference type="AlphaFoldDB" id="A0A2S7X308"/>
<sequence>WLTNQIRDLSLWNNDKLFELYEIIQKHPDSYELITLKTKCKEEIDKINDEINDEMKITDNLESIMN</sequence>
<accession>A0A2S7X308</accession>
<protein>
    <submittedName>
        <fullName evidence="1">Uncharacterized protein</fullName>
    </submittedName>
</protein>
<dbReference type="Proteomes" id="UP000239263">
    <property type="component" value="Unassembled WGS sequence"/>
</dbReference>